<dbReference type="AlphaFoldDB" id="A0A9K3DC26"/>
<feature type="compositionally biased region" description="Basic and acidic residues" evidence="1">
    <location>
        <begin position="1"/>
        <end position="33"/>
    </location>
</feature>
<protein>
    <submittedName>
        <fullName evidence="2">Uncharacterized protein</fullName>
    </submittedName>
</protein>
<keyword evidence="3" id="KW-1185">Reference proteome</keyword>
<feature type="non-terminal residue" evidence="2">
    <location>
        <position position="1"/>
    </location>
</feature>
<evidence type="ECO:0000256" key="1">
    <source>
        <dbReference type="SAM" id="MobiDB-lite"/>
    </source>
</evidence>
<proteinExistence type="predicted"/>
<name>A0A9K3DC26_9EUKA</name>
<feature type="region of interest" description="Disordered" evidence="1">
    <location>
        <begin position="1"/>
        <end position="65"/>
    </location>
</feature>
<sequence>HAKERERESQRRMRQRERERERLAKEQMRRTERQNGSPRRPGRPGDRYPDRQVFGVPGSATLSPRLPEMTCADIALAPPRYVYSLVYIYI</sequence>
<gene>
    <name evidence="2" type="ORF">KIPB_017082</name>
</gene>
<evidence type="ECO:0000313" key="3">
    <source>
        <dbReference type="Proteomes" id="UP000265618"/>
    </source>
</evidence>
<organism evidence="2 3">
    <name type="scientific">Kipferlia bialata</name>
    <dbReference type="NCBI Taxonomy" id="797122"/>
    <lineage>
        <taxon>Eukaryota</taxon>
        <taxon>Metamonada</taxon>
        <taxon>Carpediemonas-like organisms</taxon>
        <taxon>Kipferlia</taxon>
    </lineage>
</organism>
<dbReference type="EMBL" id="BDIP01011064">
    <property type="protein sequence ID" value="GIQ92973.1"/>
    <property type="molecule type" value="Genomic_DNA"/>
</dbReference>
<comment type="caution">
    <text evidence="2">The sequence shown here is derived from an EMBL/GenBank/DDBJ whole genome shotgun (WGS) entry which is preliminary data.</text>
</comment>
<accession>A0A9K3DC26</accession>
<reference evidence="2 3" key="1">
    <citation type="journal article" date="2018" name="PLoS ONE">
        <title>The draft genome of Kipferlia bialata reveals reductive genome evolution in fornicate parasites.</title>
        <authorList>
            <person name="Tanifuji G."/>
            <person name="Takabayashi S."/>
            <person name="Kume K."/>
            <person name="Takagi M."/>
            <person name="Nakayama T."/>
            <person name="Kamikawa R."/>
            <person name="Inagaki Y."/>
            <person name="Hashimoto T."/>
        </authorList>
    </citation>
    <scope>NUCLEOTIDE SEQUENCE [LARGE SCALE GENOMIC DNA]</scope>
    <source>
        <strain evidence="2">NY0173</strain>
    </source>
</reference>
<evidence type="ECO:0000313" key="2">
    <source>
        <dbReference type="EMBL" id="GIQ92973.1"/>
    </source>
</evidence>
<dbReference type="Proteomes" id="UP000265618">
    <property type="component" value="Unassembled WGS sequence"/>
</dbReference>